<dbReference type="InterPro" id="IPR001478">
    <property type="entry name" value="PDZ"/>
</dbReference>
<proteinExistence type="predicted"/>
<protein>
    <submittedName>
        <fullName evidence="4">DgyrCDS919</fullName>
    </submittedName>
</protein>
<dbReference type="GO" id="GO:0005923">
    <property type="term" value="C:bicellular tight junction"/>
    <property type="evidence" value="ECO:0007669"/>
    <property type="project" value="TreeGrafter"/>
</dbReference>
<dbReference type="EMBL" id="CAJFCJ010000002">
    <property type="protein sequence ID" value="CAD5111625.1"/>
    <property type="molecule type" value="Genomic_DNA"/>
</dbReference>
<dbReference type="SUPFAM" id="SSF50156">
    <property type="entry name" value="PDZ domain-like"/>
    <property type="match status" value="3"/>
</dbReference>
<comment type="caution">
    <text evidence="4">The sequence shown here is derived from an EMBL/GenBank/DDBJ whole genome shotgun (WGS) entry which is preliminary data.</text>
</comment>
<dbReference type="SMART" id="SM00228">
    <property type="entry name" value="PDZ"/>
    <property type="match status" value="3"/>
</dbReference>
<feature type="domain" description="PDZ" evidence="3">
    <location>
        <begin position="13"/>
        <end position="100"/>
    </location>
</feature>
<dbReference type="GO" id="GO:0005886">
    <property type="term" value="C:plasma membrane"/>
    <property type="evidence" value="ECO:0007669"/>
    <property type="project" value="TreeGrafter"/>
</dbReference>
<dbReference type="InterPro" id="IPR036028">
    <property type="entry name" value="SH3-like_dom_sf"/>
</dbReference>
<dbReference type="CDD" id="cd06727">
    <property type="entry name" value="PDZ1_ZO1-like"/>
    <property type="match status" value="1"/>
</dbReference>
<dbReference type="OrthoDB" id="6153480at2759"/>
<dbReference type="GO" id="GO:0098609">
    <property type="term" value="P:cell-cell adhesion"/>
    <property type="evidence" value="ECO:0007669"/>
    <property type="project" value="TreeGrafter"/>
</dbReference>
<keyword evidence="1" id="KW-0728">SH3 domain</keyword>
<evidence type="ECO:0000313" key="4">
    <source>
        <dbReference type="EMBL" id="CAD5111625.1"/>
    </source>
</evidence>
<dbReference type="AlphaFoldDB" id="A0A7I8V627"/>
<dbReference type="Gene3D" id="2.30.42.10">
    <property type="match status" value="3"/>
</dbReference>
<dbReference type="PROSITE" id="PS50106">
    <property type="entry name" value="PDZ"/>
    <property type="match status" value="3"/>
</dbReference>
<feature type="domain" description="PDZ" evidence="3">
    <location>
        <begin position="108"/>
        <end position="175"/>
    </location>
</feature>
<dbReference type="GO" id="GO:0150105">
    <property type="term" value="P:protein localization to cell-cell junction"/>
    <property type="evidence" value="ECO:0007669"/>
    <property type="project" value="TreeGrafter"/>
</dbReference>
<dbReference type="Proteomes" id="UP000549394">
    <property type="component" value="Unassembled WGS sequence"/>
</dbReference>
<evidence type="ECO:0000256" key="2">
    <source>
        <dbReference type="SAM" id="MobiDB-lite"/>
    </source>
</evidence>
<dbReference type="PANTHER" id="PTHR13865">
    <property type="entry name" value="TIGHT JUNCTION PROTEIN"/>
    <property type="match status" value="1"/>
</dbReference>
<dbReference type="Pfam" id="PF00595">
    <property type="entry name" value="PDZ"/>
    <property type="match status" value="3"/>
</dbReference>
<dbReference type="SUPFAM" id="SSF50044">
    <property type="entry name" value="SH3-domain"/>
    <property type="match status" value="1"/>
</dbReference>
<feature type="compositionally biased region" description="Polar residues" evidence="2">
    <location>
        <begin position="197"/>
        <end position="214"/>
    </location>
</feature>
<dbReference type="InterPro" id="IPR001452">
    <property type="entry name" value="SH3_domain"/>
</dbReference>
<feature type="region of interest" description="Disordered" evidence="2">
    <location>
        <begin position="197"/>
        <end position="243"/>
    </location>
</feature>
<dbReference type="Gene3D" id="2.30.30.40">
    <property type="entry name" value="SH3 Domains"/>
    <property type="match status" value="1"/>
</dbReference>
<sequence>MRGGDATMWETHHVTLSKVQPYGFGIAVSGGRDNPHFSSGEPSIAISDVLRGGPAEGRLFHNDRVLFVNSVSLENVDYNTAISVLKECGDTVHLIVRRKASPQSQCREATLLRTLENSHLPWGVVFGCKLFVSRILPDSIASKEKNIHEGDVILSINGQKTSHLSLVEAQKLVDRCRDRHLKMNVSKHEREILNRTGISDNSTDLNQNYSSSPRLNEEKIYSTNTAKSSADDGPPRPPLPACLDSNYQQVPIKKTATGSPSQQAPLDSRVRIVQFTKYKSGLGIRVSGGNRTGVFVATVNYGTPAYGLLFEGDVLLSVNGMELGGRTREEVVTVLMNLREQVELQVQNRKEDFSRLMQDGGSGDSFYVRAHFSYDNPDKDCMPFKNSDVFHVTDTLYNGVPGFWCVRKLGKGNKTVEIGVIPNLEKAREYVAKQREIAQSTEDKENKRSSSIFFMKRARRSKSLSKDHWEEVVFSNPTTKFDAYERVVLRDRKCSNYNDLFISDD</sequence>
<evidence type="ECO:0000313" key="5">
    <source>
        <dbReference type="Proteomes" id="UP000549394"/>
    </source>
</evidence>
<dbReference type="InterPro" id="IPR036034">
    <property type="entry name" value="PDZ_sf"/>
</dbReference>
<dbReference type="PANTHER" id="PTHR13865:SF28">
    <property type="entry name" value="POLYCHAETOID, ISOFORM O"/>
    <property type="match status" value="1"/>
</dbReference>
<reference evidence="4 5" key="1">
    <citation type="submission" date="2020-08" db="EMBL/GenBank/DDBJ databases">
        <authorList>
            <person name="Hejnol A."/>
        </authorList>
    </citation>
    <scope>NUCLEOTIDE SEQUENCE [LARGE SCALE GENOMIC DNA]</scope>
</reference>
<dbReference type="GO" id="GO:0050839">
    <property type="term" value="F:cell adhesion molecule binding"/>
    <property type="evidence" value="ECO:0007669"/>
    <property type="project" value="TreeGrafter"/>
</dbReference>
<name>A0A7I8V627_9ANNE</name>
<dbReference type="Pfam" id="PF07653">
    <property type="entry name" value="SH3_2"/>
    <property type="match status" value="1"/>
</dbReference>
<evidence type="ECO:0000256" key="1">
    <source>
        <dbReference type="ARBA" id="ARBA00022443"/>
    </source>
</evidence>
<accession>A0A7I8V627</accession>
<gene>
    <name evidence="4" type="ORF">DGYR_LOCUS888</name>
</gene>
<organism evidence="4 5">
    <name type="scientific">Dimorphilus gyrociliatus</name>
    <dbReference type="NCBI Taxonomy" id="2664684"/>
    <lineage>
        <taxon>Eukaryota</taxon>
        <taxon>Metazoa</taxon>
        <taxon>Spiralia</taxon>
        <taxon>Lophotrochozoa</taxon>
        <taxon>Annelida</taxon>
        <taxon>Polychaeta</taxon>
        <taxon>Polychaeta incertae sedis</taxon>
        <taxon>Dinophilidae</taxon>
        <taxon>Dimorphilus</taxon>
    </lineage>
</organism>
<evidence type="ECO:0000259" key="3">
    <source>
        <dbReference type="PROSITE" id="PS50106"/>
    </source>
</evidence>
<keyword evidence="5" id="KW-1185">Reference proteome</keyword>
<feature type="domain" description="PDZ" evidence="3">
    <location>
        <begin position="272"/>
        <end position="350"/>
    </location>
</feature>
<dbReference type="GO" id="GO:0045216">
    <property type="term" value="P:cell-cell junction organization"/>
    <property type="evidence" value="ECO:0007669"/>
    <property type="project" value="TreeGrafter"/>
</dbReference>